<proteinExistence type="inferred from homology"/>
<comment type="similarity">
    <text evidence="2 15">Belongs to the phenylalanyl-tRNA synthetase beta subunit family. Type 1 subfamily.</text>
</comment>
<dbReference type="Gene3D" id="3.50.40.10">
    <property type="entry name" value="Phenylalanyl-trna Synthetase, Chain B, domain 3"/>
    <property type="match status" value="1"/>
</dbReference>
<comment type="subcellular location">
    <subcellularLocation>
        <location evidence="1 15">Cytoplasm</location>
    </subcellularLocation>
</comment>
<dbReference type="InterPro" id="IPR002547">
    <property type="entry name" value="tRNA-bd_dom"/>
</dbReference>
<evidence type="ECO:0000256" key="5">
    <source>
        <dbReference type="ARBA" id="ARBA00022555"/>
    </source>
</evidence>
<dbReference type="InterPro" id="IPR045864">
    <property type="entry name" value="aa-tRNA-synth_II/BPL/LPL"/>
</dbReference>
<dbReference type="Proteomes" id="UP000034108">
    <property type="component" value="Unassembled WGS sequence"/>
</dbReference>
<dbReference type="PROSITE" id="PS50886">
    <property type="entry name" value="TRBD"/>
    <property type="match status" value="1"/>
</dbReference>
<gene>
    <name evidence="15" type="primary">pheT</name>
    <name evidence="20" type="ORF">UU49_C0039G0004</name>
</gene>
<keyword evidence="4 15" id="KW-0963">Cytoplasm</keyword>
<dbReference type="InterPro" id="IPR033714">
    <property type="entry name" value="tRNA_bind_bactPheRS"/>
</dbReference>
<feature type="binding site" evidence="15">
    <location>
        <position position="470"/>
    </location>
    <ligand>
        <name>Mg(2+)</name>
        <dbReference type="ChEBI" id="CHEBI:18420"/>
        <note>shared with alpha subunit</note>
    </ligand>
</feature>
<dbReference type="InterPro" id="IPR004532">
    <property type="entry name" value="Phe-tRNA-ligase_IIc_bsu_bact"/>
</dbReference>
<evidence type="ECO:0000259" key="19">
    <source>
        <dbReference type="PROSITE" id="PS51483"/>
    </source>
</evidence>
<feature type="domain" description="B5" evidence="19">
    <location>
        <begin position="415"/>
        <end position="492"/>
    </location>
</feature>
<dbReference type="Gene3D" id="3.30.56.10">
    <property type="match status" value="2"/>
</dbReference>
<keyword evidence="13 15" id="KW-0030">Aminoacyl-tRNA synthetase</keyword>
<dbReference type="HAMAP" id="MF_00283">
    <property type="entry name" value="Phe_tRNA_synth_beta1"/>
    <property type="match status" value="1"/>
</dbReference>
<evidence type="ECO:0000256" key="3">
    <source>
        <dbReference type="ARBA" id="ARBA00011209"/>
    </source>
</evidence>
<evidence type="ECO:0000256" key="15">
    <source>
        <dbReference type="HAMAP-Rule" id="MF_00283"/>
    </source>
</evidence>
<dbReference type="CDD" id="cd02796">
    <property type="entry name" value="tRNA_bind_bactPheRS"/>
    <property type="match status" value="1"/>
</dbReference>
<comment type="subunit">
    <text evidence="3 15">Tetramer of two alpha and two beta subunits.</text>
</comment>
<dbReference type="Pfam" id="PF03483">
    <property type="entry name" value="B3_4"/>
    <property type="match status" value="1"/>
</dbReference>
<dbReference type="AlphaFoldDB" id="A0A0G0Y965"/>
<evidence type="ECO:0000256" key="7">
    <source>
        <dbReference type="ARBA" id="ARBA00022723"/>
    </source>
</evidence>
<dbReference type="SMART" id="SM00896">
    <property type="entry name" value="FDX-ACB"/>
    <property type="match status" value="1"/>
</dbReference>
<dbReference type="SUPFAM" id="SSF50249">
    <property type="entry name" value="Nucleic acid-binding proteins"/>
    <property type="match status" value="1"/>
</dbReference>
<dbReference type="Pfam" id="PF01588">
    <property type="entry name" value="tRNA_bind"/>
    <property type="match status" value="1"/>
</dbReference>
<dbReference type="Pfam" id="PF03147">
    <property type="entry name" value="FDX-ACB"/>
    <property type="match status" value="1"/>
</dbReference>
<keyword evidence="11 16" id="KW-0694">RNA-binding</keyword>
<evidence type="ECO:0000256" key="11">
    <source>
        <dbReference type="ARBA" id="ARBA00022884"/>
    </source>
</evidence>
<dbReference type="InterPro" id="IPR009061">
    <property type="entry name" value="DNA-bd_dom_put_sf"/>
</dbReference>
<dbReference type="InterPro" id="IPR005121">
    <property type="entry name" value="Fdx_antiC-bd"/>
</dbReference>
<comment type="caution">
    <text evidence="20">The sequence shown here is derived from an EMBL/GenBank/DDBJ whole genome shotgun (WGS) entry which is preliminary data.</text>
</comment>
<name>A0A0G0Y965_9BACT</name>
<organism evidence="20 21">
    <name type="scientific">Candidatus Magasanikbacteria bacterium GW2011_GWC2_41_17</name>
    <dbReference type="NCBI Taxonomy" id="1619048"/>
    <lineage>
        <taxon>Bacteria</taxon>
        <taxon>Candidatus Magasanikiibacteriota</taxon>
    </lineage>
</organism>
<dbReference type="NCBIfam" id="TIGR00472">
    <property type="entry name" value="pheT_bact"/>
    <property type="match status" value="1"/>
</dbReference>
<dbReference type="InterPro" id="IPR005147">
    <property type="entry name" value="tRNA_synthase_B5-dom"/>
</dbReference>
<protein>
    <recommendedName>
        <fullName evidence="15">Phenylalanine--tRNA ligase beta subunit</fullName>
        <ecNumber evidence="15">6.1.1.20</ecNumber>
    </recommendedName>
    <alternativeName>
        <fullName evidence="15">Phenylalanyl-tRNA synthetase beta subunit</fullName>
        <shortName evidence="15">PheRS</shortName>
    </alternativeName>
</protein>
<evidence type="ECO:0000256" key="9">
    <source>
        <dbReference type="ARBA" id="ARBA00022840"/>
    </source>
</evidence>
<dbReference type="SUPFAM" id="SSF46955">
    <property type="entry name" value="Putative DNA-binding domain"/>
    <property type="match status" value="1"/>
</dbReference>
<keyword evidence="5 16" id="KW-0820">tRNA-binding</keyword>
<evidence type="ECO:0000313" key="21">
    <source>
        <dbReference type="Proteomes" id="UP000034108"/>
    </source>
</evidence>
<dbReference type="EMBL" id="LCAV01000039">
    <property type="protein sequence ID" value="KKR96827.1"/>
    <property type="molecule type" value="Genomic_DNA"/>
</dbReference>
<keyword evidence="7 15" id="KW-0479">Metal-binding</keyword>
<comment type="cofactor">
    <cofactor evidence="15">
        <name>Mg(2+)</name>
        <dbReference type="ChEBI" id="CHEBI:18420"/>
    </cofactor>
    <text evidence="15">Binds 2 magnesium ions per tetramer.</text>
</comment>
<keyword evidence="10 15" id="KW-0460">Magnesium</keyword>
<evidence type="ECO:0000256" key="8">
    <source>
        <dbReference type="ARBA" id="ARBA00022741"/>
    </source>
</evidence>
<dbReference type="GO" id="GO:0004826">
    <property type="term" value="F:phenylalanine-tRNA ligase activity"/>
    <property type="evidence" value="ECO:0007669"/>
    <property type="project" value="UniProtKB-UniRule"/>
</dbReference>
<evidence type="ECO:0000313" key="20">
    <source>
        <dbReference type="EMBL" id="KKR96827.1"/>
    </source>
</evidence>
<dbReference type="SUPFAM" id="SSF56037">
    <property type="entry name" value="PheT/TilS domain"/>
    <property type="match status" value="1"/>
</dbReference>
<keyword evidence="6 15" id="KW-0436">Ligase</keyword>
<dbReference type="PATRIC" id="fig|1619048.3.peg.788"/>
<evidence type="ECO:0000256" key="2">
    <source>
        <dbReference type="ARBA" id="ARBA00008653"/>
    </source>
</evidence>
<comment type="catalytic activity">
    <reaction evidence="14 15">
        <text>tRNA(Phe) + L-phenylalanine + ATP = L-phenylalanyl-tRNA(Phe) + AMP + diphosphate + H(+)</text>
        <dbReference type="Rhea" id="RHEA:19413"/>
        <dbReference type="Rhea" id="RHEA-COMP:9668"/>
        <dbReference type="Rhea" id="RHEA-COMP:9699"/>
        <dbReference type="ChEBI" id="CHEBI:15378"/>
        <dbReference type="ChEBI" id="CHEBI:30616"/>
        <dbReference type="ChEBI" id="CHEBI:33019"/>
        <dbReference type="ChEBI" id="CHEBI:58095"/>
        <dbReference type="ChEBI" id="CHEBI:78442"/>
        <dbReference type="ChEBI" id="CHEBI:78531"/>
        <dbReference type="ChEBI" id="CHEBI:456215"/>
        <dbReference type="EC" id="6.1.1.20"/>
    </reaction>
</comment>
<dbReference type="Gene3D" id="3.30.70.380">
    <property type="entry name" value="Ferrodoxin-fold anticodon-binding domain"/>
    <property type="match status" value="1"/>
</dbReference>
<evidence type="ECO:0000256" key="12">
    <source>
        <dbReference type="ARBA" id="ARBA00022917"/>
    </source>
</evidence>
<dbReference type="GO" id="GO:0009328">
    <property type="term" value="C:phenylalanine-tRNA ligase complex"/>
    <property type="evidence" value="ECO:0007669"/>
    <property type="project" value="TreeGrafter"/>
</dbReference>
<keyword evidence="12 15" id="KW-0648">Protein biosynthesis</keyword>
<evidence type="ECO:0000259" key="17">
    <source>
        <dbReference type="PROSITE" id="PS50886"/>
    </source>
</evidence>
<dbReference type="GO" id="GO:0006432">
    <property type="term" value="P:phenylalanyl-tRNA aminoacylation"/>
    <property type="evidence" value="ECO:0007669"/>
    <property type="project" value="UniProtKB-UniRule"/>
</dbReference>
<feature type="domain" description="TRNA-binding" evidence="17">
    <location>
        <begin position="41"/>
        <end position="160"/>
    </location>
</feature>
<dbReference type="GO" id="GO:0000049">
    <property type="term" value="F:tRNA binding"/>
    <property type="evidence" value="ECO:0007669"/>
    <property type="project" value="UniProtKB-UniRule"/>
</dbReference>
<evidence type="ECO:0000256" key="4">
    <source>
        <dbReference type="ARBA" id="ARBA00022490"/>
    </source>
</evidence>
<dbReference type="InterPro" id="IPR012340">
    <property type="entry name" value="NA-bd_OB-fold"/>
</dbReference>
<accession>A0A0G0Y965</accession>
<evidence type="ECO:0000256" key="10">
    <source>
        <dbReference type="ARBA" id="ARBA00022842"/>
    </source>
</evidence>
<reference evidence="20 21" key="1">
    <citation type="journal article" date="2015" name="Nature">
        <title>rRNA introns, odd ribosomes, and small enigmatic genomes across a large radiation of phyla.</title>
        <authorList>
            <person name="Brown C.T."/>
            <person name="Hug L.A."/>
            <person name="Thomas B.C."/>
            <person name="Sharon I."/>
            <person name="Castelle C.J."/>
            <person name="Singh A."/>
            <person name="Wilkins M.J."/>
            <person name="Williams K.H."/>
            <person name="Banfield J.F."/>
        </authorList>
    </citation>
    <scope>NUCLEOTIDE SEQUENCE [LARGE SCALE GENOMIC DNA]</scope>
</reference>
<dbReference type="SUPFAM" id="SSF55681">
    <property type="entry name" value="Class II aaRS and biotin synthetases"/>
    <property type="match status" value="1"/>
</dbReference>
<dbReference type="PANTHER" id="PTHR10947:SF0">
    <property type="entry name" value="PHENYLALANINE--TRNA LIGASE BETA SUBUNIT"/>
    <property type="match status" value="1"/>
</dbReference>
<keyword evidence="8 15" id="KW-0547">Nucleotide-binding</keyword>
<evidence type="ECO:0000256" key="14">
    <source>
        <dbReference type="ARBA" id="ARBA00049255"/>
    </source>
</evidence>
<dbReference type="SMART" id="SM00874">
    <property type="entry name" value="B5"/>
    <property type="match status" value="1"/>
</dbReference>
<dbReference type="Pfam" id="PF03484">
    <property type="entry name" value="B5"/>
    <property type="match status" value="1"/>
</dbReference>
<dbReference type="Gene3D" id="3.30.930.10">
    <property type="entry name" value="Bira Bifunctional Protein, Domain 2"/>
    <property type="match status" value="1"/>
</dbReference>
<feature type="binding site" evidence="15">
    <location>
        <position position="479"/>
    </location>
    <ligand>
        <name>Mg(2+)</name>
        <dbReference type="ChEBI" id="CHEBI:18420"/>
        <note>shared with alpha subunit</note>
    </ligand>
</feature>
<dbReference type="FunFam" id="3.50.40.10:FF:000001">
    <property type="entry name" value="Phenylalanine--tRNA ligase beta subunit"/>
    <property type="match status" value="1"/>
</dbReference>
<evidence type="ECO:0000256" key="13">
    <source>
        <dbReference type="ARBA" id="ARBA00023146"/>
    </source>
</evidence>
<dbReference type="GO" id="GO:0005524">
    <property type="term" value="F:ATP binding"/>
    <property type="evidence" value="ECO:0007669"/>
    <property type="project" value="UniProtKB-UniRule"/>
</dbReference>
<dbReference type="InterPro" id="IPR045060">
    <property type="entry name" value="Phe-tRNA-ligase_IIc_bsu"/>
</dbReference>
<feature type="binding site" evidence="15">
    <location>
        <position position="476"/>
    </location>
    <ligand>
        <name>Mg(2+)</name>
        <dbReference type="ChEBI" id="CHEBI:18420"/>
        <note>shared with alpha subunit</note>
    </ligand>
</feature>
<feature type="domain" description="FDX-ACB" evidence="18">
    <location>
        <begin position="700"/>
        <end position="792"/>
    </location>
</feature>
<dbReference type="STRING" id="1619048.UU49_C0039G0004"/>
<dbReference type="PANTHER" id="PTHR10947">
    <property type="entry name" value="PHENYLALANYL-TRNA SYNTHETASE BETA CHAIN AND LEUCINE-RICH REPEAT-CONTAINING PROTEIN 47"/>
    <property type="match status" value="1"/>
</dbReference>
<feature type="binding site" evidence="15">
    <location>
        <position position="480"/>
    </location>
    <ligand>
        <name>Mg(2+)</name>
        <dbReference type="ChEBI" id="CHEBI:18420"/>
        <note>shared with alpha subunit</note>
    </ligand>
</feature>
<dbReference type="FunFam" id="3.30.70.380:FF:000001">
    <property type="entry name" value="Phenylalanine--tRNA ligase beta subunit"/>
    <property type="match status" value="1"/>
</dbReference>
<dbReference type="Pfam" id="PF17759">
    <property type="entry name" value="tRNA_synthFbeta"/>
    <property type="match status" value="1"/>
</dbReference>
<dbReference type="Gene3D" id="2.40.50.140">
    <property type="entry name" value="Nucleic acid-binding proteins"/>
    <property type="match status" value="1"/>
</dbReference>
<dbReference type="SMART" id="SM00873">
    <property type="entry name" value="B3_4"/>
    <property type="match status" value="1"/>
</dbReference>
<dbReference type="SUPFAM" id="SSF54991">
    <property type="entry name" value="Anticodon-binding domain of PheRS"/>
    <property type="match status" value="1"/>
</dbReference>
<dbReference type="InterPro" id="IPR041616">
    <property type="entry name" value="PheRS_beta_core"/>
</dbReference>
<dbReference type="InterPro" id="IPR005146">
    <property type="entry name" value="B3/B4_tRNA-bd"/>
</dbReference>
<dbReference type="InterPro" id="IPR020825">
    <property type="entry name" value="Phe-tRNA_synthase-like_B3/B4"/>
</dbReference>
<evidence type="ECO:0000256" key="1">
    <source>
        <dbReference type="ARBA" id="ARBA00004496"/>
    </source>
</evidence>
<dbReference type="PROSITE" id="PS51447">
    <property type="entry name" value="FDX_ACB"/>
    <property type="match status" value="1"/>
</dbReference>
<evidence type="ECO:0000256" key="16">
    <source>
        <dbReference type="PROSITE-ProRule" id="PRU00209"/>
    </source>
</evidence>
<keyword evidence="9 15" id="KW-0067">ATP-binding</keyword>
<evidence type="ECO:0000256" key="6">
    <source>
        <dbReference type="ARBA" id="ARBA00022598"/>
    </source>
</evidence>
<dbReference type="EC" id="6.1.1.20" evidence="15"/>
<evidence type="ECO:0000259" key="18">
    <source>
        <dbReference type="PROSITE" id="PS51447"/>
    </source>
</evidence>
<dbReference type="GO" id="GO:0000287">
    <property type="term" value="F:magnesium ion binding"/>
    <property type="evidence" value="ECO:0007669"/>
    <property type="project" value="UniProtKB-UniRule"/>
</dbReference>
<sequence length="793" mass="88842">MLISFNWLSQYLQLPGGVTPEQVAEKLKLSTVEVEKVERLGANLEKIVIGKVLKMEKHPNADKLLVCEVDIGQEKLQVVCGGSNVREEMLVALAKIGAKVRWHGEEELVELKSVAIRGVESQGMICASTEIGLCKMFPLKEEKEILDLSGRRLKIGAPLADALNLDDAILEIDNKSLSHRPDLWGHYGIAREVGALFKTKLKGYSVGKFKKGNDFDLRVKVAESKLCPRYMAVGIDGVTVGESPSWLKQWLLAVGLRPINNIVDITNYVMLDLGQPMHAFDAANLSSRQIIVRLAKDKEEFVTLDGENCKLDSSMLVIADEKQAVALAGVMGGEASGVSINTKTIIFESANFDAVSIRQTSMKLGLRTESSARFEKGLDPSLCELALAKAVELVLEICPDAKVVSNVVDEARWHLNRGIIELSMEFLQKKLGVDIKQKEVEEILKNLGFGLKAKKNILNVTVPSWRSGKDIVMAEDLVEEIARIYGFFNIPSQLPIFPIAPPEENKLRNLERRTAETLVKELGYTEVYNYSFVSTEQVKNLGDDLSKYIELDNPLSKEKPFLRRHLLPNLLENIKKNLESYDELKIFEIGKVFAAGETDELLPRQDTWLETVFVNKKDNTPFWQARRAAETIFQSLNLEWQIASLDKVCVWEHPTRLAILSHNGKVVGVIHELNPLTANAFGIESRIGVLKINLSKLAEVVYPEMTRDVAFLVKKEISHVEIIKTLSHVDQLLKKVELFDVYAGDKLGIGKKSMAYHLIYCHQDRTLTTEEVNKAHDKVKTILKSKFGAEVRE</sequence>
<dbReference type="InterPro" id="IPR036690">
    <property type="entry name" value="Fdx_antiC-bd_sf"/>
</dbReference>
<dbReference type="PROSITE" id="PS51483">
    <property type="entry name" value="B5"/>
    <property type="match status" value="1"/>
</dbReference>